<dbReference type="InterPro" id="IPR000195">
    <property type="entry name" value="Rab-GAP-TBC_dom"/>
</dbReference>
<dbReference type="OrthoDB" id="10264062at2759"/>
<evidence type="ECO:0000313" key="3">
    <source>
        <dbReference type="EMBL" id="KAF5895257.1"/>
    </source>
</evidence>
<dbReference type="InterPro" id="IPR035969">
    <property type="entry name" value="Rab-GAP_TBC_sf"/>
</dbReference>
<keyword evidence="1" id="KW-0343">GTPase activation</keyword>
<evidence type="ECO:0000259" key="2">
    <source>
        <dbReference type="PROSITE" id="PS50086"/>
    </source>
</evidence>
<comment type="caution">
    <text evidence="3">The sequence shown here is derived from an EMBL/GenBank/DDBJ whole genome shotgun (WGS) entry which is preliminary data.</text>
</comment>
<organism evidence="3 4">
    <name type="scientific">Clarias magur</name>
    <name type="common">Asian catfish</name>
    <name type="synonym">Macropteronotus magur</name>
    <dbReference type="NCBI Taxonomy" id="1594786"/>
    <lineage>
        <taxon>Eukaryota</taxon>
        <taxon>Metazoa</taxon>
        <taxon>Chordata</taxon>
        <taxon>Craniata</taxon>
        <taxon>Vertebrata</taxon>
        <taxon>Euteleostomi</taxon>
        <taxon>Actinopterygii</taxon>
        <taxon>Neopterygii</taxon>
        <taxon>Teleostei</taxon>
        <taxon>Ostariophysi</taxon>
        <taxon>Siluriformes</taxon>
        <taxon>Clariidae</taxon>
        <taxon>Clarias</taxon>
    </lineage>
</organism>
<evidence type="ECO:0000313" key="4">
    <source>
        <dbReference type="Proteomes" id="UP000727407"/>
    </source>
</evidence>
<dbReference type="GO" id="GO:0005096">
    <property type="term" value="F:GTPase activator activity"/>
    <property type="evidence" value="ECO:0007669"/>
    <property type="project" value="UniProtKB-KW"/>
</dbReference>
<dbReference type="PANTHER" id="PTHR22957">
    <property type="entry name" value="TBC1 DOMAIN FAMILY MEMBER GTPASE-ACTIVATING PROTEIN"/>
    <property type="match status" value="1"/>
</dbReference>
<gene>
    <name evidence="3" type="primary">tbc1d25</name>
    <name evidence="3" type="ORF">DAT39_015025</name>
</gene>
<keyword evidence="4" id="KW-1185">Reference proteome</keyword>
<dbReference type="EMBL" id="QNUK01000331">
    <property type="protein sequence ID" value="KAF5895257.1"/>
    <property type="molecule type" value="Genomic_DNA"/>
</dbReference>
<dbReference type="GO" id="GO:1901096">
    <property type="term" value="P:regulation of autophagosome maturation"/>
    <property type="evidence" value="ECO:0007669"/>
    <property type="project" value="TreeGrafter"/>
</dbReference>
<evidence type="ECO:0000256" key="1">
    <source>
        <dbReference type="ARBA" id="ARBA00022468"/>
    </source>
</evidence>
<dbReference type="PANTHER" id="PTHR22957:SF333">
    <property type="entry name" value="TBC1 DOMAIN FAMILY MEMBER 25"/>
    <property type="match status" value="1"/>
</dbReference>
<feature type="non-terminal residue" evidence="3">
    <location>
        <position position="301"/>
    </location>
</feature>
<dbReference type="AlphaFoldDB" id="A0A8J4UD98"/>
<protein>
    <submittedName>
        <fullName evidence="3">TBC1 domain family member 25 isoform X2</fullName>
    </submittedName>
</protein>
<reference evidence="3" key="1">
    <citation type="submission" date="2020-07" db="EMBL/GenBank/DDBJ databases">
        <title>Clarias magur genome sequencing, assembly and annotation.</title>
        <authorList>
            <person name="Kushwaha B."/>
            <person name="Kumar R."/>
            <person name="Das P."/>
            <person name="Joshi C.G."/>
            <person name="Kumar D."/>
            <person name="Nagpure N.S."/>
            <person name="Pandey M."/>
            <person name="Agarwal S."/>
            <person name="Srivastava S."/>
            <person name="Singh M."/>
            <person name="Sahoo L."/>
            <person name="Jayasankar P."/>
            <person name="Meher P.K."/>
            <person name="Koringa P.G."/>
            <person name="Iquebal M.A."/>
            <person name="Das S.P."/>
            <person name="Bit A."/>
            <person name="Patnaik S."/>
            <person name="Patel N."/>
            <person name="Shah T.M."/>
            <person name="Hinsu A."/>
            <person name="Jena J.K."/>
        </authorList>
    </citation>
    <scope>NUCLEOTIDE SEQUENCE</scope>
    <source>
        <strain evidence="3">CIFAMagur01</strain>
        <tissue evidence="3">Testis</tissue>
    </source>
</reference>
<dbReference type="GO" id="GO:0005776">
    <property type="term" value="C:autophagosome"/>
    <property type="evidence" value="ECO:0007669"/>
    <property type="project" value="TreeGrafter"/>
</dbReference>
<dbReference type="SUPFAM" id="SSF47923">
    <property type="entry name" value="Ypt/Rab-GAP domain of gyp1p"/>
    <property type="match status" value="1"/>
</dbReference>
<sequence length="301" mass="34460">MSAEEEERGVVRVKVKKCEGLQTVEFRSFAVDPQITSLEVLQHILIRAFELNGRHNFGISYLSRDRMGAEVYLSLLSDWDLDAAFVSAAKPYLQLKMDIKPSEDSPVLEDWDIISPKDVIGSDQLQGEKRSLTSTALPFTQSLLSQMGRTLSKVQQALSWSYGEEVKPFKPPLSDAEFHSYLNSQGQLMRPEELRLRIYHGGVEPSLRKVVWRYLLNVYPDGLTGQERMDYMKRKTREYDQLKSEWTSRVSAEDLEFIRGNVLKDVLRTDRAHPYYAGSEDSPHLTALTDLLTTFAITHPQ</sequence>
<accession>A0A8J4UD98</accession>
<feature type="domain" description="Rab-GAP TBC" evidence="2">
    <location>
        <begin position="202"/>
        <end position="301"/>
    </location>
</feature>
<dbReference type="Proteomes" id="UP000727407">
    <property type="component" value="Unassembled WGS sequence"/>
</dbReference>
<proteinExistence type="predicted"/>
<dbReference type="PROSITE" id="PS50086">
    <property type="entry name" value="TBC_RABGAP"/>
    <property type="match status" value="1"/>
</dbReference>
<name>A0A8J4UD98_CLAMG</name>